<sequence length="61" mass="7254">MSQAYLISKRMDPLFGMAIGIYGYYLYEKEHPRPQGKRLQELMMKRWKIRNNAGSSETIEK</sequence>
<dbReference type="Pfam" id="PF11654">
    <property type="entry name" value="NCE101"/>
    <property type="match status" value="1"/>
</dbReference>
<dbReference type="RefSeq" id="XP_013022375.1">
    <property type="nucleotide sequence ID" value="XM_013166921.1"/>
</dbReference>
<dbReference type="STRING" id="653667.S9W3H3"/>
<dbReference type="OMA" id="MQYPYLI"/>
<dbReference type="Proteomes" id="UP000015464">
    <property type="component" value="Unassembled WGS sequence"/>
</dbReference>
<evidence type="ECO:0000313" key="1">
    <source>
        <dbReference type="EMBL" id="EPY52495.1"/>
    </source>
</evidence>
<dbReference type="HOGENOM" id="CLU_188578_1_1_1"/>
<dbReference type="EMBL" id="KE546989">
    <property type="protein sequence ID" value="EPY52495.1"/>
    <property type="molecule type" value="Genomic_DNA"/>
</dbReference>
<keyword evidence="2" id="KW-1185">Reference proteome</keyword>
<dbReference type="InterPro" id="IPR024242">
    <property type="entry name" value="NCE101"/>
</dbReference>
<reference evidence="1 2" key="1">
    <citation type="journal article" date="2011" name="Science">
        <title>Comparative functional genomics of the fission yeasts.</title>
        <authorList>
            <person name="Rhind N."/>
            <person name="Chen Z."/>
            <person name="Yassour M."/>
            <person name="Thompson D.A."/>
            <person name="Haas B.J."/>
            <person name="Habib N."/>
            <person name="Wapinski I."/>
            <person name="Roy S."/>
            <person name="Lin M.F."/>
            <person name="Heiman D.I."/>
            <person name="Young S.K."/>
            <person name="Furuya K."/>
            <person name="Guo Y."/>
            <person name="Pidoux A."/>
            <person name="Chen H.M."/>
            <person name="Robbertse B."/>
            <person name="Goldberg J.M."/>
            <person name="Aoki K."/>
            <person name="Bayne E.H."/>
            <person name="Berlin A.M."/>
            <person name="Desjardins C.A."/>
            <person name="Dobbs E."/>
            <person name="Dukaj L."/>
            <person name="Fan L."/>
            <person name="FitzGerald M.G."/>
            <person name="French C."/>
            <person name="Gujja S."/>
            <person name="Hansen K."/>
            <person name="Keifenheim D."/>
            <person name="Levin J.Z."/>
            <person name="Mosher R.A."/>
            <person name="Mueller C.A."/>
            <person name="Pfiffner J."/>
            <person name="Priest M."/>
            <person name="Russ C."/>
            <person name="Smialowska A."/>
            <person name="Swoboda P."/>
            <person name="Sykes S.M."/>
            <person name="Vaughn M."/>
            <person name="Vengrova S."/>
            <person name="Yoder R."/>
            <person name="Zeng Q."/>
            <person name="Allshire R."/>
            <person name="Baulcombe D."/>
            <person name="Birren B.W."/>
            <person name="Brown W."/>
            <person name="Ekwall K."/>
            <person name="Kellis M."/>
            <person name="Leatherwood J."/>
            <person name="Levin H."/>
            <person name="Margalit H."/>
            <person name="Martienssen R."/>
            <person name="Nieduszynski C.A."/>
            <person name="Spatafora J.W."/>
            <person name="Friedman N."/>
            <person name="Dalgaard J.Z."/>
            <person name="Baumann P."/>
            <person name="Niki H."/>
            <person name="Regev A."/>
            <person name="Nusbaum C."/>
        </authorList>
    </citation>
    <scope>NUCLEOTIDE SEQUENCE [LARGE SCALE GENOMIC DNA]</scope>
    <source>
        <strain evidence="2">OY26 / ATCC MYA-4695 / CBS 11777 / NBRC 106824 / NRRL Y48691</strain>
    </source>
</reference>
<name>S9W3H3_SCHCR</name>
<dbReference type="GeneID" id="25036143"/>
<dbReference type="GO" id="GO:0009306">
    <property type="term" value="P:protein secretion"/>
    <property type="evidence" value="ECO:0007669"/>
    <property type="project" value="InterPro"/>
</dbReference>
<evidence type="ECO:0000313" key="2">
    <source>
        <dbReference type="Proteomes" id="UP000015464"/>
    </source>
</evidence>
<accession>S9W3H3</accession>
<proteinExistence type="predicted"/>
<organism evidence="1 2">
    <name type="scientific">Schizosaccharomyces cryophilus (strain OY26 / ATCC MYA-4695 / CBS 11777 / NBRC 106824 / NRRL Y48691)</name>
    <name type="common">Fission yeast</name>
    <dbReference type="NCBI Taxonomy" id="653667"/>
    <lineage>
        <taxon>Eukaryota</taxon>
        <taxon>Fungi</taxon>
        <taxon>Dikarya</taxon>
        <taxon>Ascomycota</taxon>
        <taxon>Taphrinomycotina</taxon>
        <taxon>Schizosaccharomycetes</taxon>
        <taxon>Schizosaccharomycetales</taxon>
        <taxon>Schizosaccharomycetaceae</taxon>
        <taxon>Schizosaccharomyces</taxon>
    </lineage>
</organism>
<dbReference type="OrthoDB" id="2155101at2759"/>
<gene>
    <name evidence="1" type="ORF">SPOG_01817</name>
</gene>
<protein>
    <submittedName>
        <fullName evidence="1">Non-classical export protein 1</fullName>
    </submittedName>
</protein>
<dbReference type="PANTHER" id="PTHR28011:SF1">
    <property type="entry name" value="NON-CLASSICAL EXPORT PROTEIN 1"/>
    <property type="match status" value="1"/>
</dbReference>
<dbReference type="AlphaFoldDB" id="S9W3H3"/>
<dbReference type="PANTHER" id="PTHR28011">
    <property type="entry name" value="NON-CLASSICAL EXPORT PROTEIN 1"/>
    <property type="match status" value="1"/>
</dbReference>